<dbReference type="InterPro" id="IPR036296">
    <property type="entry name" value="SKP1-like_dim_sf"/>
</dbReference>
<keyword evidence="7" id="KW-1185">Reference proteome</keyword>
<organism evidence="6 7">
    <name type="scientific">Schizopora paradoxa</name>
    <dbReference type="NCBI Taxonomy" id="27342"/>
    <lineage>
        <taxon>Eukaryota</taxon>
        <taxon>Fungi</taxon>
        <taxon>Dikarya</taxon>
        <taxon>Basidiomycota</taxon>
        <taxon>Agaricomycotina</taxon>
        <taxon>Agaricomycetes</taxon>
        <taxon>Hymenochaetales</taxon>
        <taxon>Schizoporaceae</taxon>
        <taxon>Schizopora</taxon>
    </lineage>
</organism>
<dbReference type="SMART" id="SM00512">
    <property type="entry name" value="Skp1"/>
    <property type="match status" value="1"/>
</dbReference>
<dbReference type="InterPro" id="IPR001232">
    <property type="entry name" value="SKP1-like"/>
</dbReference>
<feature type="domain" description="SKP1 component dimerisation" evidence="4">
    <location>
        <begin position="124"/>
        <end position="168"/>
    </location>
</feature>
<keyword evidence="6" id="KW-0436">Ligase</keyword>
<dbReference type="PANTHER" id="PTHR11165">
    <property type="entry name" value="SKP1"/>
    <property type="match status" value="1"/>
</dbReference>
<dbReference type="Pfam" id="PF03931">
    <property type="entry name" value="Skp1_POZ"/>
    <property type="match status" value="1"/>
</dbReference>
<dbReference type="InterPro" id="IPR016072">
    <property type="entry name" value="Skp1_comp_dimer"/>
</dbReference>
<evidence type="ECO:0000259" key="5">
    <source>
        <dbReference type="Pfam" id="PF03931"/>
    </source>
</evidence>
<dbReference type="Pfam" id="PF01466">
    <property type="entry name" value="Skp1"/>
    <property type="match status" value="1"/>
</dbReference>
<dbReference type="Gene3D" id="3.30.710.10">
    <property type="entry name" value="Potassium Channel Kv1.1, Chain A"/>
    <property type="match status" value="1"/>
</dbReference>
<comment type="similarity">
    <text evidence="1 3">Belongs to the SKP1 family.</text>
</comment>
<dbReference type="STRING" id="27342.A0A0H2QXD4"/>
<reference evidence="6 7" key="1">
    <citation type="submission" date="2015-04" db="EMBL/GenBank/DDBJ databases">
        <title>Complete genome sequence of Schizopora paradoxa KUC8140, a cosmopolitan wood degrader in East Asia.</title>
        <authorList>
            <consortium name="DOE Joint Genome Institute"/>
            <person name="Min B."/>
            <person name="Park H."/>
            <person name="Jang Y."/>
            <person name="Kim J.-J."/>
            <person name="Kim K.H."/>
            <person name="Pangilinan J."/>
            <person name="Lipzen A."/>
            <person name="Riley R."/>
            <person name="Grigoriev I.V."/>
            <person name="Spatafora J.W."/>
            <person name="Choi I.-G."/>
        </authorList>
    </citation>
    <scope>NUCLEOTIDE SEQUENCE [LARGE SCALE GENOMIC DNA]</scope>
    <source>
        <strain evidence="6 7">KUC8140</strain>
    </source>
</reference>
<evidence type="ECO:0000256" key="3">
    <source>
        <dbReference type="PIRNR" id="PIRNR028729"/>
    </source>
</evidence>
<dbReference type="OrthoDB" id="2342932at2759"/>
<protein>
    <recommendedName>
        <fullName evidence="3">E3 ubiquitin ligase complex SCF subunit</fullName>
    </recommendedName>
</protein>
<dbReference type="UniPathway" id="UPA00143"/>
<dbReference type="GO" id="GO:0016567">
    <property type="term" value="P:protein ubiquitination"/>
    <property type="evidence" value="ECO:0007669"/>
    <property type="project" value="UniProtKB-UniPathway"/>
</dbReference>
<feature type="domain" description="SKP1 component POZ" evidence="5">
    <location>
        <begin position="17"/>
        <end position="76"/>
    </location>
</feature>
<keyword evidence="2 3" id="KW-0833">Ubl conjugation pathway</keyword>
<dbReference type="SUPFAM" id="SSF54695">
    <property type="entry name" value="POZ domain"/>
    <property type="match status" value="1"/>
</dbReference>
<evidence type="ECO:0000313" key="6">
    <source>
        <dbReference type="EMBL" id="KLO03999.1"/>
    </source>
</evidence>
<dbReference type="SUPFAM" id="SSF81382">
    <property type="entry name" value="Skp1 dimerisation domain-like"/>
    <property type="match status" value="1"/>
</dbReference>
<evidence type="ECO:0000256" key="1">
    <source>
        <dbReference type="ARBA" id="ARBA00009993"/>
    </source>
</evidence>
<dbReference type="PIRSF" id="PIRSF028729">
    <property type="entry name" value="E3_ubiquit_lig_SCF_Skp"/>
    <property type="match status" value="1"/>
</dbReference>
<proteinExistence type="inferred from homology"/>
<evidence type="ECO:0000259" key="4">
    <source>
        <dbReference type="Pfam" id="PF01466"/>
    </source>
</evidence>
<comment type="pathway">
    <text evidence="3">Protein modification; protein ubiquitination.</text>
</comment>
<comment type="subunit">
    <text evidence="3">Component of the SCF (SKP1-CUL1-F-box protein) E3 ubiquitin ligase complexes.</text>
</comment>
<dbReference type="GO" id="GO:0006511">
    <property type="term" value="P:ubiquitin-dependent protein catabolic process"/>
    <property type="evidence" value="ECO:0007669"/>
    <property type="project" value="InterPro"/>
</dbReference>
<evidence type="ECO:0000313" key="7">
    <source>
        <dbReference type="Proteomes" id="UP000053477"/>
    </source>
</evidence>
<name>A0A0H2QXD4_9AGAM</name>
<comment type="function">
    <text evidence="3">Essential component of the SCF (SKP1-CUL1-F-box protein) E3 ubiquitin ligase complexes, which mediate the ubiquitination and subsequent proteasomal degradation of target proteins.</text>
</comment>
<dbReference type="EMBL" id="KQ086803">
    <property type="protein sequence ID" value="KLO03999.1"/>
    <property type="molecule type" value="Genomic_DNA"/>
</dbReference>
<dbReference type="InterPro" id="IPR011333">
    <property type="entry name" value="SKP1/BTB/POZ_sf"/>
</dbReference>
<dbReference type="InterPro" id="IPR016073">
    <property type="entry name" value="Skp1_comp_POZ"/>
</dbReference>
<dbReference type="GO" id="GO:0016874">
    <property type="term" value="F:ligase activity"/>
    <property type="evidence" value="ECO:0007669"/>
    <property type="project" value="UniProtKB-KW"/>
</dbReference>
<dbReference type="AlphaFoldDB" id="A0A0H2QXD4"/>
<sequence>MDCDVADLHKFPNTVTVKLQTLDRVQPIEVDIDIANQLRIVGNMIEDLGIRDEPIILPNVSSDILKIVIEFCDQYKGNKDVLLRAASPVVTLEMDDWGVSFMKRHINDLFGVILAADYLEVMALLDLCCKFIVDQVRGMKPKAIREFFRIESDWSPEEALQIMKENGWKEGEF</sequence>
<dbReference type="Proteomes" id="UP000053477">
    <property type="component" value="Unassembled WGS sequence"/>
</dbReference>
<gene>
    <name evidence="6" type="ORF">SCHPADRAFT_897380</name>
</gene>
<evidence type="ECO:0000256" key="2">
    <source>
        <dbReference type="ARBA" id="ARBA00022786"/>
    </source>
</evidence>
<dbReference type="InterPro" id="IPR016897">
    <property type="entry name" value="SKP1"/>
</dbReference>
<dbReference type="InParanoid" id="A0A0H2QXD4"/>
<accession>A0A0H2QXD4</accession>